<gene>
    <name evidence="1" type="ORF">CVV64_10850</name>
</gene>
<dbReference type="EMBL" id="PGXC01000007">
    <property type="protein sequence ID" value="PKK90218.1"/>
    <property type="molecule type" value="Genomic_DNA"/>
</dbReference>
<evidence type="ECO:0000313" key="1">
    <source>
        <dbReference type="EMBL" id="PKK90218.1"/>
    </source>
</evidence>
<evidence type="ECO:0000313" key="2">
    <source>
        <dbReference type="Proteomes" id="UP000233256"/>
    </source>
</evidence>
<name>A0A2N1PPE9_9BACT</name>
<sequence>MVMSMNESIKSARSGQRGAAIFAGVLLMAFLGLQILMALDTEIRTAMVNSSRIQRENWLNDNKAFLKSWFETMSSDQKLEGLRVRVELGGNSWFQGILYKRDPSGMVASGSLYTENPGALKIDRGTLSIVFGKMD</sequence>
<dbReference type="Proteomes" id="UP000233256">
    <property type="component" value="Unassembled WGS sequence"/>
</dbReference>
<dbReference type="AlphaFoldDB" id="A0A2N1PPE9"/>
<reference evidence="1 2" key="1">
    <citation type="journal article" date="2017" name="ISME J.">
        <title>Potential for microbial H2 and metal transformations associated with novel bacteria and archaea in deep terrestrial subsurface sediments.</title>
        <authorList>
            <person name="Hernsdorf A.W."/>
            <person name="Amano Y."/>
            <person name="Miyakawa K."/>
            <person name="Ise K."/>
            <person name="Suzuki Y."/>
            <person name="Anantharaman K."/>
            <person name="Probst A."/>
            <person name="Burstein D."/>
            <person name="Thomas B.C."/>
            <person name="Banfield J.F."/>
        </authorList>
    </citation>
    <scope>NUCLEOTIDE SEQUENCE [LARGE SCALE GENOMIC DNA]</scope>
    <source>
        <strain evidence="1">HGW-Wallbacteria-1</strain>
    </source>
</reference>
<comment type="caution">
    <text evidence="1">The sequence shown here is derived from an EMBL/GenBank/DDBJ whole genome shotgun (WGS) entry which is preliminary data.</text>
</comment>
<protein>
    <submittedName>
        <fullName evidence="1">Uncharacterized protein</fullName>
    </submittedName>
</protein>
<accession>A0A2N1PPE9</accession>
<proteinExistence type="predicted"/>
<organism evidence="1 2">
    <name type="scientific">Candidatus Wallbacteria bacterium HGW-Wallbacteria-1</name>
    <dbReference type="NCBI Taxonomy" id="2013854"/>
    <lineage>
        <taxon>Bacteria</taxon>
        <taxon>Candidatus Walliibacteriota</taxon>
    </lineage>
</organism>